<organism evidence="1 2">
    <name type="scientific">Galerina marginata (strain CBS 339.88)</name>
    <dbReference type="NCBI Taxonomy" id="685588"/>
    <lineage>
        <taxon>Eukaryota</taxon>
        <taxon>Fungi</taxon>
        <taxon>Dikarya</taxon>
        <taxon>Basidiomycota</taxon>
        <taxon>Agaricomycotina</taxon>
        <taxon>Agaricomycetes</taxon>
        <taxon>Agaricomycetidae</taxon>
        <taxon>Agaricales</taxon>
        <taxon>Agaricineae</taxon>
        <taxon>Strophariaceae</taxon>
        <taxon>Galerina</taxon>
    </lineage>
</organism>
<evidence type="ECO:0000313" key="2">
    <source>
        <dbReference type="Proteomes" id="UP000027222"/>
    </source>
</evidence>
<dbReference type="AlphaFoldDB" id="A0A067SUV3"/>
<evidence type="ECO:0000313" key="1">
    <source>
        <dbReference type="EMBL" id="KDR74676.1"/>
    </source>
</evidence>
<sequence>MGDMRWKGFSACNININILRQKYSKGDWEVCAQGLQPVTEKDSYNNKWDRVLILSDHAVVNRQQQEFRWHDPVVVVAWLFLDNCFVSGFRRPPSSPALYNSILIMPAKRKPDRLAFPGLITGERSPKNPRLEGVTFQRALEDATGYPSPDLQTLGESTLPILKSVCVAFELPVAKSGGTGARPASIKKDYLNAIVQRLLIDKSSEILGNEHSDLTAFLLSSGSSSAMRDGDKMQVDRPQPLRLFKKPADYETSFESEIQLSYLPELGISLQDLTKELSLDASEVETPVDTKWQGGLVSASNATWDP</sequence>
<keyword evidence="2" id="KW-1185">Reference proteome</keyword>
<proteinExistence type="predicted"/>
<name>A0A067SUV3_GALM3</name>
<gene>
    <name evidence="1" type="ORF">GALMADRAFT_211671</name>
</gene>
<reference evidence="2" key="1">
    <citation type="journal article" date="2014" name="Proc. Natl. Acad. Sci. U.S.A.">
        <title>Extensive sampling of basidiomycete genomes demonstrates inadequacy of the white-rot/brown-rot paradigm for wood decay fungi.</title>
        <authorList>
            <person name="Riley R."/>
            <person name="Salamov A.A."/>
            <person name="Brown D.W."/>
            <person name="Nagy L.G."/>
            <person name="Floudas D."/>
            <person name="Held B.W."/>
            <person name="Levasseur A."/>
            <person name="Lombard V."/>
            <person name="Morin E."/>
            <person name="Otillar R."/>
            <person name="Lindquist E.A."/>
            <person name="Sun H."/>
            <person name="LaButti K.M."/>
            <person name="Schmutz J."/>
            <person name="Jabbour D."/>
            <person name="Luo H."/>
            <person name="Baker S.E."/>
            <person name="Pisabarro A.G."/>
            <person name="Walton J.D."/>
            <person name="Blanchette R.A."/>
            <person name="Henrissat B."/>
            <person name="Martin F."/>
            <person name="Cullen D."/>
            <person name="Hibbett D.S."/>
            <person name="Grigoriev I.V."/>
        </authorList>
    </citation>
    <scope>NUCLEOTIDE SEQUENCE [LARGE SCALE GENOMIC DNA]</scope>
    <source>
        <strain evidence="2">CBS 339.88</strain>
    </source>
</reference>
<dbReference type="HOGENOM" id="CLU_909260_0_0_1"/>
<dbReference type="EMBL" id="KL142382">
    <property type="protein sequence ID" value="KDR74676.1"/>
    <property type="molecule type" value="Genomic_DNA"/>
</dbReference>
<protein>
    <submittedName>
        <fullName evidence="1">Uncharacterized protein</fullName>
    </submittedName>
</protein>
<dbReference type="Proteomes" id="UP000027222">
    <property type="component" value="Unassembled WGS sequence"/>
</dbReference>
<accession>A0A067SUV3</accession>